<dbReference type="AlphaFoldDB" id="A0AAQ3XIP5"/>
<protein>
    <submittedName>
        <fullName evidence="2">Uncharacterized protein</fullName>
    </submittedName>
</protein>
<dbReference type="EMBL" id="CP144754">
    <property type="protein sequence ID" value="WVZ99266.1"/>
    <property type="molecule type" value="Genomic_DNA"/>
</dbReference>
<accession>A0AAQ3XIP5</accession>
<organism evidence="2 3">
    <name type="scientific">Paspalum notatum var. saurae</name>
    <dbReference type="NCBI Taxonomy" id="547442"/>
    <lineage>
        <taxon>Eukaryota</taxon>
        <taxon>Viridiplantae</taxon>
        <taxon>Streptophyta</taxon>
        <taxon>Embryophyta</taxon>
        <taxon>Tracheophyta</taxon>
        <taxon>Spermatophyta</taxon>
        <taxon>Magnoliopsida</taxon>
        <taxon>Liliopsida</taxon>
        <taxon>Poales</taxon>
        <taxon>Poaceae</taxon>
        <taxon>PACMAD clade</taxon>
        <taxon>Panicoideae</taxon>
        <taxon>Andropogonodae</taxon>
        <taxon>Paspaleae</taxon>
        <taxon>Paspalinae</taxon>
        <taxon>Paspalum</taxon>
    </lineage>
</organism>
<keyword evidence="1" id="KW-0812">Transmembrane</keyword>
<sequence>MAAAGTEKGVDAGRPSDAEAAAGFGEEQEALVLSAWDAMKGNSESLALKFFLRYYCYIVLCDYILLLLFRRILTL</sequence>
<evidence type="ECO:0000256" key="1">
    <source>
        <dbReference type="SAM" id="Phobius"/>
    </source>
</evidence>
<keyword evidence="1" id="KW-1133">Transmembrane helix</keyword>
<name>A0AAQ3XIP5_PASNO</name>
<dbReference type="Proteomes" id="UP001341281">
    <property type="component" value="Chromosome 10"/>
</dbReference>
<proteinExistence type="predicted"/>
<gene>
    <name evidence="2" type="ORF">U9M48_044594</name>
</gene>
<reference evidence="2 3" key="1">
    <citation type="submission" date="2024-02" db="EMBL/GenBank/DDBJ databases">
        <title>High-quality chromosome-scale genome assembly of Pensacola bahiagrass (Paspalum notatum Flugge var. saurae).</title>
        <authorList>
            <person name="Vega J.M."/>
            <person name="Podio M."/>
            <person name="Orjuela J."/>
            <person name="Siena L.A."/>
            <person name="Pessino S.C."/>
            <person name="Combes M.C."/>
            <person name="Mariac C."/>
            <person name="Albertini E."/>
            <person name="Pupilli F."/>
            <person name="Ortiz J.P.A."/>
            <person name="Leblanc O."/>
        </authorList>
    </citation>
    <scope>NUCLEOTIDE SEQUENCE [LARGE SCALE GENOMIC DNA]</scope>
    <source>
        <strain evidence="2">R1</strain>
        <tissue evidence="2">Leaf</tissue>
    </source>
</reference>
<feature type="transmembrane region" description="Helical" evidence="1">
    <location>
        <begin position="50"/>
        <end position="69"/>
    </location>
</feature>
<keyword evidence="3" id="KW-1185">Reference proteome</keyword>
<evidence type="ECO:0000313" key="3">
    <source>
        <dbReference type="Proteomes" id="UP001341281"/>
    </source>
</evidence>
<keyword evidence="1" id="KW-0472">Membrane</keyword>
<evidence type="ECO:0000313" key="2">
    <source>
        <dbReference type="EMBL" id="WVZ99266.1"/>
    </source>
</evidence>